<evidence type="ECO:0000313" key="2">
    <source>
        <dbReference type="EMBL" id="TFV41386.1"/>
    </source>
</evidence>
<comment type="caution">
    <text evidence="2">The sequence shown here is derived from an EMBL/GenBank/DDBJ whole genome shotgun (WGS) entry which is preliminary data.</text>
</comment>
<evidence type="ECO:0000313" key="3">
    <source>
        <dbReference type="Proteomes" id="UP000297966"/>
    </source>
</evidence>
<dbReference type="Proteomes" id="UP000297966">
    <property type="component" value="Unassembled WGS sequence"/>
</dbReference>
<dbReference type="EMBL" id="SPQT01000029">
    <property type="protein sequence ID" value="TFV41386.1"/>
    <property type="molecule type" value="Genomic_DNA"/>
</dbReference>
<gene>
    <name evidence="2" type="ORF">E4K65_36500</name>
</gene>
<dbReference type="OrthoDB" id="9813753at2"/>
<evidence type="ECO:0000256" key="1">
    <source>
        <dbReference type="SAM" id="MobiDB-lite"/>
    </source>
</evidence>
<feature type="compositionally biased region" description="Basic residues" evidence="1">
    <location>
        <begin position="97"/>
        <end position="106"/>
    </location>
</feature>
<keyword evidence="3" id="KW-1185">Reference proteome</keyword>
<dbReference type="RefSeq" id="WP_135178210.1">
    <property type="nucleotide sequence ID" value="NZ_JBIYER010000001.1"/>
</dbReference>
<feature type="region of interest" description="Disordered" evidence="1">
    <location>
        <begin position="82"/>
        <end position="106"/>
    </location>
</feature>
<reference evidence="2 3" key="1">
    <citation type="submission" date="2019-03" db="EMBL/GenBank/DDBJ databases">
        <title>Bradyrhizobium diversity isolated from nodules of Chamaecrista fasciculata.</title>
        <authorList>
            <person name="Klepa M.S."/>
            <person name="Urquiaga M.O."/>
            <person name="Hungria M."/>
            <person name="Delamuta J.R."/>
        </authorList>
    </citation>
    <scope>NUCLEOTIDE SEQUENCE [LARGE SCALE GENOMIC DNA]</scope>
    <source>
        <strain evidence="2 3">CNPSo 3448</strain>
    </source>
</reference>
<proteinExistence type="predicted"/>
<dbReference type="AlphaFoldDB" id="A0A4Y9LEP8"/>
<protein>
    <submittedName>
        <fullName evidence="2">Uncharacterized protein</fullName>
    </submittedName>
</protein>
<accession>A0A4Y9LEP8</accession>
<name>A0A4Y9LEP8_9BRAD</name>
<sequence length="106" mass="11504">MVLGKLIENVERALQARPVRGKEGEEQGEYQYQGNVGYRALELLGKELGMFINRKEVGKPGDFAGMTDDELDAQIAEFIAREEAGAGEGAQGTGAARPKKGMQKPH</sequence>
<organism evidence="2 3">
    <name type="scientific">Bradyrhizobium niftali</name>
    <dbReference type="NCBI Taxonomy" id="2560055"/>
    <lineage>
        <taxon>Bacteria</taxon>
        <taxon>Pseudomonadati</taxon>
        <taxon>Pseudomonadota</taxon>
        <taxon>Alphaproteobacteria</taxon>
        <taxon>Hyphomicrobiales</taxon>
        <taxon>Nitrobacteraceae</taxon>
        <taxon>Bradyrhizobium</taxon>
    </lineage>
</organism>